<reference evidence="2 3" key="1">
    <citation type="journal article" date="2018" name="Nat. Ecol. Evol.">
        <title>Pezizomycetes genomes reveal the molecular basis of ectomycorrhizal truffle lifestyle.</title>
        <authorList>
            <person name="Murat C."/>
            <person name="Payen T."/>
            <person name="Noel B."/>
            <person name="Kuo A."/>
            <person name="Morin E."/>
            <person name="Chen J."/>
            <person name="Kohler A."/>
            <person name="Krizsan K."/>
            <person name="Balestrini R."/>
            <person name="Da Silva C."/>
            <person name="Montanini B."/>
            <person name="Hainaut M."/>
            <person name="Levati E."/>
            <person name="Barry K.W."/>
            <person name="Belfiori B."/>
            <person name="Cichocki N."/>
            <person name="Clum A."/>
            <person name="Dockter R.B."/>
            <person name="Fauchery L."/>
            <person name="Guy J."/>
            <person name="Iotti M."/>
            <person name="Le Tacon F."/>
            <person name="Lindquist E.A."/>
            <person name="Lipzen A."/>
            <person name="Malagnac F."/>
            <person name="Mello A."/>
            <person name="Molinier V."/>
            <person name="Miyauchi S."/>
            <person name="Poulain J."/>
            <person name="Riccioni C."/>
            <person name="Rubini A."/>
            <person name="Sitrit Y."/>
            <person name="Splivallo R."/>
            <person name="Traeger S."/>
            <person name="Wang M."/>
            <person name="Zifcakova L."/>
            <person name="Wipf D."/>
            <person name="Zambonelli A."/>
            <person name="Paolocci F."/>
            <person name="Nowrousian M."/>
            <person name="Ottonello S."/>
            <person name="Baldrian P."/>
            <person name="Spatafora J.W."/>
            <person name="Henrissat B."/>
            <person name="Nagy L.G."/>
            <person name="Aury J.M."/>
            <person name="Wincker P."/>
            <person name="Grigoriev I.V."/>
            <person name="Bonfante P."/>
            <person name="Martin F.M."/>
        </authorList>
    </citation>
    <scope>NUCLEOTIDE SEQUENCE [LARGE SCALE GENOMIC DNA]</scope>
    <source>
        <strain evidence="2 3">RN42</strain>
    </source>
</reference>
<accession>A0A3N4I9Q5</accession>
<evidence type="ECO:0000313" key="2">
    <source>
        <dbReference type="EMBL" id="RPA78494.1"/>
    </source>
</evidence>
<evidence type="ECO:0000313" key="3">
    <source>
        <dbReference type="Proteomes" id="UP000275078"/>
    </source>
</evidence>
<feature type="compositionally biased region" description="Basic and acidic residues" evidence="1">
    <location>
        <begin position="68"/>
        <end position="82"/>
    </location>
</feature>
<dbReference type="AlphaFoldDB" id="A0A3N4I9Q5"/>
<protein>
    <submittedName>
        <fullName evidence="2">Uncharacterized protein</fullName>
    </submittedName>
</protein>
<gene>
    <name evidence="2" type="ORF">BJ508DRAFT_156162</name>
</gene>
<keyword evidence="3" id="KW-1185">Reference proteome</keyword>
<evidence type="ECO:0000256" key="1">
    <source>
        <dbReference type="SAM" id="MobiDB-lite"/>
    </source>
</evidence>
<organism evidence="2 3">
    <name type="scientific">Ascobolus immersus RN42</name>
    <dbReference type="NCBI Taxonomy" id="1160509"/>
    <lineage>
        <taxon>Eukaryota</taxon>
        <taxon>Fungi</taxon>
        <taxon>Dikarya</taxon>
        <taxon>Ascomycota</taxon>
        <taxon>Pezizomycotina</taxon>
        <taxon>Pezizomycetes</taxon>
        <taxon>Pezizales</taxon>
        <taxon>Ascobolaceae</taxon>
        <taxon>Ascobolus</taxon>
    </lineage>
</organism>
<feature type="region of interest" description="Disordered" evidence="1">
    <location>
        <begin position="65"/>
        <end position="109"/>
    </location>
</feature>
<dbReference type="Proteomes" id="UP000275078">
    <property type="component" value="Unassembled WGS sequence"/>
</dbReference>
<sequence>MTKLRMLLDDATDYSERYGSGSWVLYPMERMCWTLDTLTAVLNKQVSEELSDVVREAFDNSTVFVESKNPESHSRKSIEAHDAPSSSASDSSDVEQSLDRHSQPGAITAGGKLRLEPEAAFVKSFRALNQLRMQILSSFMCLFAMRESTLDIQKRIDLNRELQMVVSRSVVLIEQRGFQQAIPLVLEKTSGCAVDMRRILEEKQRG</sequence>
<dbReference type="EMBL" id="ML119711">
    <property type="protein sequence ID" value="RPA78494.1"/>
    <property type="molecule type" value="Genomic_DNA"/>
</dbReference>
<name>A0A3N4I9Q5_ASCIM</name>
<proteinExistence type="predicted"/>